<organism evidence="2 3">
    <name type="scientific">Trifolium medium</name>
    <dbReference type="NCBI Taxonomy" id="97028"/>
    <lineage>
        <taxon>Eukaryota</taxon>
        <taxon>Viridiplantae</taxon>
        <taxon>Streptophyta</taxon>
        <taxon>Embryophyta</taxon>
        <taxon>Tracheophyta</taxon>
        <taxon>Spermatophyta</taxon>
        <taxon>Magnoliopsida</taxon>
        <taxon>eudicotyledons</taxon>
        <taxon>Gunneridae</taxon>
        <taxon>Pentapetalae</taxon>
        <taxon>rosids</taxon>
        <taxon>fabids</taxon>
        <taxon>Fabales</taxon>
        <taxon>Fabaceae</taxon>
        <taxon>Papilionoideae</taxon>
        <taxon>50 kb inversion clade</taxon>
        <taxon>NPAAA clade</taxon>
        <taxon>Hologalegina</taxon>
        <taxon>IRL clade</taxon>
        <taxon>Trifolieae</taxon>
        <taxon>Trifolium</taxon>
    </lineage>
</organism>
<dbReference type="Proteomes" id="UP000265520">
    <property type="component" value="Unassembled WGS sequence"/>
</dbReference>
<dbReference type="AlphaFoldDB" id="A0A392UDB9"/>
<comment type="caution">
    <text evidence="2">The sequence shown here is derived from an EMBL/GenBank/DDBJ whole genome shotgun (WGS) entry which is preliminary data.</text>
</comment>
<sequence>QADDMVEGRAGHDGDDIVREMKEED</sequence>
<evidence type="ECO:0000256" key="1">
    <source>
        <dbReference type="SAM" id="MobiDB-lite"/>
    </source>
</evidence>
<accession>A0A392UDB9</accession>
<dbReference type="EMBL" id="LXQA010795443">
    <property type="protein sequence ID" value="MCI71392.1"/>
    <property type="molecule type" value="Genomic_DNA"/>
</dbReference>
<protein>
    <submittedName>
        <fullName evidence="2">Uncharacterized protein</fullName>
    </submittedName>
</protein>
<keyword evidence="3" id="KW-1185">Reference proteome</keyword>
<feature type="region of interest" description="Disordered" evidence="1">
    <location>
        <begin position="1"/>
        <end position="25"/>
    </location>
</feature>
<name>A0A392UDB9_9FABA</name>
<evidence type="ECO:0000313" key="2">
    <source>
        <dbReference type="EMBL" id="MCI71392.1"/>
    </source>
</evidence>
<proteinExistence type="predicted"/>
<evidence type="ECO:0000313" key="3">
    <source>
        <dbReference type="Proteomes" id="UP000265520"/>
    </source>
</evidence>
<feature type="non-terminal residue" evidence="2">
    <location>
        <position position="1"/>
    </location>
</feature>
<reference evidence="2 3" key="1">
    <citation type="journal article" date="2018" name="Front. Plant Sci.">
        <title>Red Clover (Trifolium pratense) and Zigzag Clover (T. medium) - A Picture of Genomic Similarities and Differences.</title>
        <authorList>
            <person name="Dluhosova J."/>
            <person name="Istvanek J."/>
            <person name="Nedelnik J."/>
            <person name="Repkova J."/>
        </authorList>
    </citation>
    <scope>NUCLEOTIDE SEQUENCE [LARGE SCALE GENOMIC DNA]</scope>
    <source>
        <strain evidence="3">cv. 10/8</strain>
        <tissue evidence="2">Leaf</tissue>
    </source>
</reference>